<organism evidence="2 3">
    <name type="scientific">Terribacillus saccharophilus</name>
    <dbReference type="NCBI Taxonomy" id="361277"/>
    <lineage>
        <taxon>Bacteria</taxon>
        <taxon>Bacillati</taxon>
        <taxon>Bacillota</taxon>
        <taxon>Bacilli</taxon>
        <taxon>Bacillales</taxon>
        <taxon>Bacillaceae</taxon>
        <taxon>Terribacillus</taxon>
    </lineage>
</organism>
<evidence type="ECO:0000313" key="2">
    <source>
        <dbReference type="EMBL" id="SEO06284.1"/>
    </source>
</evidence>
<keyword evidence="1" id="KW-0812">Transmembrane</keyword>
<dbReference type="Proteomes" id="UP000199735">
    <property type="component" value="Unassembled WGS sequence"/>
</dbReference>
<evidence type="ECO:0000256" key="1">
    <source>
        <dbReference type="SAM" id="Phobius"/>
    </source>
</evidence>
<dbReference type="EMBL" id="FOCD01000006">
    <property type="protein sequence ID" value="SEO06284.1"/>
    <property type="molecule type" value="Genomic_DNA"/>
</dbReference>
<feature type="transmembrane region" description="Helical" evidence="1">
    <location>
        <begin position="20"/>
        <end position="40"/>
    </location>
</feature>
<feature type="transmembrane region" description="Helical" evidence="1">
    <location>
        <begin position="60"/>
        <end position="79"/>
    </location>
</feature>
<reference evidence="2 3" key="1">
    <citation type="submission" date="2016-10" db="EMBL/GenBank/DDBJ databases">
        <authorList>
            <person name="Varghese N."/>
            <person name="Submissions S."/>
        </authorList>
    </citation>
    <scope>NUCLEOTIDE SEQUENCE [LARGE SCALE GENOMIC DNA]</scope>
    <source>
        <strain evidence="2 3">DSM 21619</strain>
    </source>
</reference>
<accession>A0AAX2EJM3</accession>
<evidence type="ECO:0008006" key="4">
    <source>
        <dbReference type="Google" id="ProtNLM"/>
    </source>
</evidence>
<dbReference type="AlphaFoldDB" id="A0AAX2EJM3"/>
<proteinExistence type="predicted"/>
<evidence type="ECO:0000313" key="3">
    <source>
        <dbReference type="Proteomes" id="UP000199735"/>
    </source>
</evidence>
<comment type="caution">
    <text evidence="2">The sequence shown here is derived from an EMBL/GenBank/DDBJ whole genome shotgun (WGS) entry which is preliminary data.</text>
</comment>
<feature type="transmembrane region" description="Helical" evidence="1">
    <location>
        <begin position="142"/>
        <end position="162"/>
    </location>
</feature>
<name>A0AAX2EJM3_9BACI</name>
<gene>
    <name evidence="2" type="ORF">SAMN04489762_3388</name>
</gene>
<sequence length="246" mass="28137">MARLFRLSLIDFRYILKNKALLVTLSFTIIYTCLFYFYLTNSTNQINVNANTYYQTFNDISFYIFLIIPALSLSKEYTFKTSRIIYTGILSKNQVLTYKVSSTLLFLLALGILHRLIGNIFWGFDQESFSFDILSNSLVETATIYFFAGIFTISLTFLSSLVSYSRLSTVIFTVAIFILERFVRGILLLLVDNDLLKLLLNHNPLGIIQNILQYGNLTIMDGIILTLLSAVLFLISIILINKKAID</sequence>
<keyword evidence="1" id="KW-0472">Membrane</keyword>
<keyword evidence="1" id="KW-1133">Transmembrane helix</keyword>
<feature type="transmembrane region" description="Helical" evidence="1">
    <location>
        <begin position="100"/>
        <end position="122"/>
    </location>
</feature>
<protein>
    <recommendedName>
        <fullName evidence="4">ABC-2 family transporter protein</fullName>
    </recommendedName>
</protein>
<feature type="transmembrane region" description="Helical" evidence="1">
    <location>
        <begin position="169"/>
        <end position="191"/>
    </location>
</feature>
<feature type="transmembrane region" description="Helical" evidence="1">
    <location>
        <begin position="211"/>
        <end position="240"/>
    </location>
</feature>
<dbReference type="RefSeq" id="WP_093881499.1">
    <property type="nucleotide sequence ID" value="NZ_FOCD01000006.1"/>
</dbReference>